<feature type="transmembrane region" description="Helical" evidence="1">
    <location>
        <begin position="299"/>
        <end position="324"/>
    </location>
</feature>
<comment type="caution">
    <text evidence="2">The sequence shown here is derived from an EMBL/GenBank/DDBJ whole genome shotgun (WGS) entry which is preliminary data.</text>
</comment>
<dbReference type="EMBL" id="JAWHQM010000071">
    <property type="protein sequence ID" value="KAK5636479.1"/>
    <property type="molecule type" value="Genomic_DNA"/>
</dbReference>
<keyword evidence="1" id="KW-0472">Membrane</keyword>
<evidence type="ECO:0000313" key="2">
    <source>
        <dbReference type="EMBL" id="KAK5636479.1"/>
    </source>
</evidence>
<keyword evidence="3" id="KW-1185">Reference proteome</keyword>
<organism evidence="2 3">
    <name type="scientific">Xylaria bambusicola</name>
    <dbReference type="NCBI Taxonomy" id="326684"/>
    <lineage>
        <taxon>Eukaryota</taxon>
        <taxon>Fungi</taxon>
        <taxon>Dikarya</taxon>
        <taxon>Ascomycota</taxon>
        <taxon>Pezizomycotina</taxon>
        <taxon>Sordariomycetes</taxon>
        <taxon>Xylariomycetidae</taxon>
        <taxon>Xylariales</taxon>
        <taxon>Xylariaceae</taxon>
        <taxon>Xylaria</taxon>
    </lineage>
</organism>
<evidence type="ECO:0000256" key="1">
    <source>
        <dbReference type="SAM" id="Phobius"/>
    </source>
</evidence>
<protein>
    <submittedName>
        <fullName evidence="2">Uncharacterized protein</fullName>
    </submittedName>
</protein>
<keyword evidence="1" id="KW-0812">Transmembrane</keyword>
<reference evidence="2 3" key="1">
    <citation type="submission" date="2023-10" db="EMBL/GenBank/DDBJ databases">
        <title>Draft genome sequence of Xylaria bambusicola isolate GMP-LS, the root and basal stem rot pathogen of sugarcane in Indonesia.</title>
        <authorList>
            <person name="Selvaraj P."/>
            <person name="Muralishankar V."/>
            <person name="Muruganantham S."/>
            <person name="Sp S."/>
            <person name="Haryani S."/>
            <person name="Lau K.J.X."/>
            <person name="Naqvi N.I."/>
        </authorList>
    </citation>
    <scope>NUCLEOTIDE SEQUENCE [LARGE SCALE GENOMIC DNA]</scope>
    <source>
        <strain evidence="2">GMP-LS</strain>
    </source>
</reference>
<sequence length="365" mass="42388">MAAERLISRTRAQQLDFVRSIWPSIGEDEFQREDYGRLFTFIDRETNVTTKYLGRYSKHGVDEIAEYIHFLRGNFTYSKTQAITSNQISQRIDGGVISRTLDLAASVWLTTRVDTEVATGCVTWHLNDSLQSSILSHFQSTVIVNDTKSDIIPRGFTMAHLCKAYGFRVVWTDDLRDHLSVDWENQRIMVYEHLIYLYNFLMHPAPIPIPIEIFEEAIDTINLLFPSDQKRTKRFLRSEHRIFNRLGYCGRERRMRLSDYRHWRERITVLKEVLEDPPKGHHQLVLDKERRNFLNWATFWIAFVVALLTIISIAFGIVGVVYSVKSYRIALESLHVGVQQTELAIAMACTDTEMAARLPQYCSGA</sequence>
<proteinExistence type="predicted"/>
<name>A0AAN7V3L4_9PEZI</name>
<evidence type="ECO:0000313" key="3">
    <source>
        <dbReference type="Proteomes" id="UP001305414"/>
    </source>
</evidence>
<gene>
    <name evidence="2" type="ORF">RRF57_012191</name>
</gene>
<accession>A0AAN7V3L4</accession>
<keyword evidence="1" id="KW-1133">Transmembrane helix</keyword>
<dbReference type="AlphaFoldDB" id="A0AAN7V3L4"/>
<dbReference type="Proteomes" id="UP001305414">
    <property type="component" value="Unassembled WGS sequence"/>
</dbReference>